<sequence precursor="true">MLISVIASDEIKNSLNDVGNVVFHYNEMLQQQNIKDVFYSLSRINTDVLILDLDFVNSKDFITVLQGYRIARPHTRIIVIINNRVAGDQTIATIVSLGIYDIVTNKEAVKEVVFSPPATYTQAARWHTGEFLNFGVHDKDNEKGIVGEINIAKRQIEGIVKFLGESYNCRNLNEGLLKIEQLLVKEVLYEQDY</sequence>
<dbReference type="RefSeq" id="WP_012268844.1">
    <property type="nucleotide sequence ID" value="NC_010321.1"/>
</dbReference>
<dbReference type="KEGG" id="tpd:Teth39_0062"/>
<dbReference type="STRING" id="340099.Teth39_0062"/>
<dbReference type="Proteomes" id="UP000002156">
    <property type="component" value="Chromosome"/>
</dbReference>
<name>B0KAW4_THEP3</name>
<dbReference type="EMBL" id="CP000924">
    <property type="protein sequence ID" value="ABY93735.1"/>
    <property type="molecule type" value="Genomic_DNA"/>
</dbReference>
<accession>B0KAW4</accession>
<dbReference type="HOGENOM" id="CLU_1408144_0_0_9"/>
<evidence type="ECO:0000313" key="1">
    <source>
        <dbReference type="EMBL" id="ABY93735.1"/>
    </source>
</evidence>
<protein>
    <recommendedName>
        <fullName evidence="3">Response regulator receiver protein</fullName>
    </recommendedName>
</protein>
<reference evidence="2" key="1">
    <citation type="submission" date="2008-01" db="EMBL/GenBank/DDBJ databases">
        <title>Complete sequence of Thermoanaerobacter pseudethanolicus 39E.</title>
        <authorList>
            <person name="Copeland A."/>
            <person name="Lucas S."/>
            <person name="Lapidus A."/>
            <person name="Barry K."/>
            <person name="Glavina del Rio T."/>
            <person name="Dalin E."/>
            <person name="Tice H."/>
            <person name="Pitluck S."/>
            <person name="Bruce D."/>
            <person name="Goodwin L."/>
            <person name="Saunders E."/>
            <person name="Brettin T."/>
            <person name="Detter J.C."/>
            <person name="Han C."/>
            <person name="Schmutz J."/>
            <person name="Larimer F."/>
            <person name="Land M."/>
            <person name="Hauser L."/>
            <person name="Kyrpides N."/>
            <person name="Lykidis A."/>
            <person name="Hemme C."/>
            <person name="Fields M.W."/>
            <person name="He Z."/>
            <person name="Zhou J."/>
            <person name="Richardson P."/>
        </authorList>
    </citation>
    <scope>NUCLEOTIDE SEQUENCE [LARGE SCALE GENOMIC DNA]</scope>
    <source>
        <strain evidence="2">ATCC 33223 / DSM 2355 / 39E</strain>
    </source>
</reference>
<organism evidence="1 2">
    <name type="scientific">Thermoanaerobacter pseudethanolicus (strain ATCC 33223 / 39E)</name>
    <name type="common">Clostridium thermohydrosulfuricum</name>
    <dbReference type="NCBI Taxonomy" id="340099"/>
    <lineage>
        <taxon>Bacteria</taxon>
        <taxon>Bacillati</taxon>
        <taxon>Bacillota</taxon>
        <taxon>Clostridia</taxon>
        <taxon>Thermoanaerobacterales</taxon>
        <taxon>Thermoanaerobacteraceae</taxon>
        <taxon>Thermoanaerobacter</taxon>
    </lineage>
</organism>
<evidence type="ECO:0008006" key="3">
    <source>
        <dbReference type="Google" id="ProtNLM"/>
    </source>
</evidence>
<proteinExistence type="predicted"/>
<evidence type="ECO:0000313" key="2">
    <source>
        <dbReference type="Proteomes" id="UP000002156"/>
    </source>
</evidence>
<dbReference type="eggNOG" id="COG1192">
    <property type="taxonomic scope" value="Bacteria"/>
</dbReference>
<gene>
    <name evidence="1" type="ordered locus">Teth39_0062</name>
</gene>
<keyword evidence="2" id="KW-1185">Reference proteome</keyword>
<dbReference type="AlphaFoldDB" id="B0KAW4"/>